<dbReference type="InterPro" id="IPR011109">
    <property type="entry name" value="DNA_bind_recombinase_dom"/>
</dbReference>
<reference evidence="4 5" key="1">
    <citation type="journal article" date="2021" name="ISME Commun">
        <title>Automated analysis of genomic sequences facilitates high-throughput and comprehensive description of bacteria.</title>
        <authorList>
            <person name="Hitch T.C.A."/>
        </authorList>
    </citation>
    <scope>NUCLEOTIDE SEQUENCE [LARGE SCALE GENOMIC DNA]</scope>
    <source>
        <strain evidence="4 5">Sanger_31</strain>
    </source>
</reference>
<dbReference type="Pfam" id="PF00239">
    <property type="entry name" value="Resolvase"/>
    <property type="match status" value="1"/>
</dbReference>
<evidence type="ECO:0000259" key="2">
    <source>
        <dbReference type="PROSITE" id="PS51736"/>
    </source>
</evidence>
<dbReference type="PANTHER" id="PTHR30461:SF23">
    <property type="entry name" value="DNA RECOMBINASE-RELATED"/>
    <property type="match status" value="1"/>
</dbReference>
<dbReference type="RefSeq" id="WP_267301987.1">
    <property type="nucleotide sequence ID" value="NZ_JAOQJZ010000021.1"/>
</dbReference>
<dbReference type="AlphaFoldDB" id="A0AAE3IK71"/>
<dbReference type="Gene3D" id="3.40.50.1390">
    <property type="entry name" value="Resolvase, N-terminal catalytic domain"/>
    <property type="match status" value="1"/>
</dbReference>
<dbReference type="GO" id="GO:0000150">
    <property type="term" value="F:DNA strand exchange activity"/>
    <property type="evidence" value="ECO:0007669"/>
    <property type="project" value="InterPro"/>
</dbReference>
<accession>A0AAE3IK71</accession>
<dbReference type="EMBL" id="JAOQJZ010000021">
    <property type="protein sequence ID" value="MCU6706959.1"/>
    <property type="molecule type" value="Genomic_DNA"/>
</dbReference>
<organism evidence="4 5">
    <name type="scientific">Hominimerdicola aceti</name>
    <dbReference type="NCBI Taxonomy" id="2981726"/>
    <lineage>
        <taxon>Bacteria</taxon>
        <taxon>Bacillati</taxon>
        <taxon>Bacillota</taxon>
        <taxon>Clostridia</taxon>
        <taxon>Eubacteriales</taxon>
        <taxon>Oscillospiraceae</taxon>
        <taxon>Hominimerdicola</taxon>
    </lineage>
</organism>
<feature type="domain" description="Resolvase/invertase-type recombinase catalytic" evidence="2">
    <location>
        <begin position="12"/>
        <end position="160"/>
    </location>
</feature>
<dbReference type="Pfam" id="PF07508">
    <property type="entry name" value="Recombinase"/>
    <property type="match status" value="1"/>
</dbReference>
<dbReference type="InterPro" id="IPR036162">
    <property type="entry name" value="Resolvase-like_N_sf"/>
</dbReference>
<dbReference type="SMART" id="SM00857">
    <property type="entry name" value="Resolvase"/>
    <property type="match status" value="1"/>
</dbReference>
<keyword evidence="5" id="KW-1185">Reference proteome</keyword>
<dbReference type="SUPFAM" id="SSF53041">
    <property type="entry name" value="Resolvase-like"/>
    <property type="match status" value="1"/>
</dbReference>
<dbReference type="Proteomes" id="UP001208131">
    <property type="component" value="Unassembled WGS sequence"/>
</dbReference>
<dbReference type="InterPro" id="IPR025827">
    <property type="entry name" value="Zn_ribbon_recom_dom"/>
</dbReference>
<dbReference type="InterPro" id="IPR006119">
    <property type="entry name" value="Resolv_N"/>
</dbReference>
<evidence type="ECO:0000313" key="4">
    <source>
        <dbReference type="EMBL" id="MCU6706959.1"/>
    </source>
</evidence>
<feature type="domain" description="Recombinase" evidence="3">
    <location>
        <begin position="168"/>
        <end position="331"/>
    </location>
</feature>
<dbReference type="Pfam" id="PF13408">
    <property type="entry name" value="Zn_ribbon_recom"/>
    <property type="match status" value="1"/>
</dbReference>
<dbReference type="PROSITE" id="PS51737">
    <property type="entry name" value="RECOMBINASE_DNA_BIND"/>
    <property type="match status" value="1"/>
</dbReference>
<feature type="coiled-coil region" evidence="1">
    <location>
        <begin position="404"/>
        <end position="503"/>
    </location>
</feature>
<evidence type="ECO:0000313" key="5">
    <source>
        <dbReference type="Proteomes" id="UP001208131"/>
    </source>
</evidence>
<evidence type="ECO:0000256" key="1">
    <source>
        <dbReference type="SAM" id="Coils"/>
    </source>
</evidence>
<dbReference type="Gene3D" id="3.90.1750.20">
    <property type="entry name" value="Putative Large Serine Recombinase, Chain B, Domain 2"/>
    <property type="match status" value="2"/>
</dbReference>
<comment type="caution">
    <text evidence="4">The sequence shown here is derived from an EMBL/GenBank/DDBJ whole genome shotgun (WGS) entry which is preliminary data.</text>
</comment>
<name>A0AAE3IK71_9FIRM</name>
<evidence type="ECO:0000259" key="3">
    <source>
        <dbReference type="PROSITE" id="PS51737"/>
    </source>
</evidence>
<dbReference type="InterPro" id="IPR038109">
    <property type="entry name" value="DNA_bind_recomb_sf"/>
</dbReference>
<dbReference type="PANTHER" id="PTHR30461">
    <property type="entry name" value="DNA-INVERTASE FROM LAMBDOID PROPHAGE"/>
    <property type="match status" value="1"/>
</dbReference>
<proteinExistence type="predicted"/>
<dbReference type="GO" id="GO:0003677">
    <property type="term" value="F:DNA binding"/>
    <property type="evidence" value="ECO:0007669"/>
    <property type="project" value="InterPro"/>
</dbReference>
<sequence>MSTSNTDCDNRKYAIYARKSKFTAKGESINQQIDRCKLHLSSMNVAEEDIIIFEDEGYSGGNTDRPQFKEMMDMCEDNKIQCVICYKLDRISRSVSDFTNTFNNLEKHNIRFISVSDGLNGTNSPMDKAMIQLVAVFAELERNIIAERIIDNMTELAQKGRWLGGTTPTGYKSVETFGSTNKEGKVHYARKLEIVPEEMELIKRIYKLYLKTESLTAVQATLLNDNIKTKMGNEYTRFAIKVILSNPVYAKADNAVLKFFENKGSTIYAEDTEFDGTKGMMVYNKTKQEKNTSHKIKPYNEWIVAIGEHEGVIGGADWVSVQNILDKNKDKNYNRPRSHCALLSGLLRCKCGSIMYPRVAKTYNERGERNFAYACKMMLNSNRQRCNVKRINGNFLDDLVWEQIKVLTSDKSELAKQLKEAQGNFESDEQPVLKELEQMKKRLSDNKQKQKNLINFIANNGSKMSPEMSDDANEQYRKLENSNKEISSKIIKLEEVVAQSEQAFANFKDLATRLSEFSAALDTQTTFEDKRYAVRQVIEHAEWDGENVKLFFTGNRTVELQDIKDELANYKKAHRKWAKTSSDENATLGEDSERDTNALSLPEKVCQRYPL</sequence>
<protein>
    <submittedName>
        <fullName evidence="4">Recombinase family protein</fullName>
    </submittedName>
</protein>
<dbReference type="InterPro" id="IPR050639">
    <property type="entry name" value="SSR_resolvase"/>
</dbReference>
<dbReference type="PROSITE" id="PS51736">
    <property type="entry name" value="RECOMBINASES_3"/>
    <property type="match status" value="1"/>
</dbReference>
<dbReference type="CDD" id="cd03768">
    <property type="entry name" value="SR_ResInv"/>
    <property type="match status" value="1"/>
</dbReference>
<keyword evidence="1" id="KW-0175">Coiled coil</keyword>
<gene>
    <name evidence="4" type="ORF">OCV57_13655</name>
</gene>